<evidence type="ECO:0000313" key="2">
    <source>
        <dbReference type="Proteomes" id="UP000823895"/>
    </source>
</evidence>
<gene>
    <name evidence="1" type="ORF">H9756_02325</name>
</gene>
<organism evidence="1 2">
    <name type="scientific">Candidatus Mediterraneibacter gallistercoris</name>
    <dbReference type="NCBI Taxonomy" id="2838671"/>
    <lineage>
        <taxon>Bacteria</taxon>
        <taxon>Bacillati</taxon>
        <taxon>Bacillota</taxon>
        <taxon>Clostridia</taxon>
        <taxon>Lachnospirales</taxon>
        <taxon>Lachnospiraceae</taxon>
        <taxon>Mediterraneibacter</taxon>
    </lineage>
</organism>
<evidence type="ECO:0000313" key="1">
    <source>
        <dbReference type="EMBL" id="HJC42505.1"/>
    </source>
</evidence>
<dbReference type="Proteomes" id="UP000823895">
    <property type="component" value="Unassembled WGS sequence"/>
</dbReference>
<proteinExistence type="predicted"/>
<reference evidence="1" key="1">
    <citation type="journal article" date="2021" name="PeerJ">
        <title>Extensive microbial diversity within the chicken gut microbiome revealed by metagenomics and culture.</title>
        <authorList>
            <person name="Gilroy R."/>
            <person name="Ravi A."/>
            <person name="Getino M."/>
            <person name="Pursley I."/>
            <person name="Horton D.L."/>
            <person name="Alikhan N.F."/>
            <person name="Baker D."/>
            <person name="Gharbi K."/>
            <person name="Hall N."/>
            <person name="Watson M."/>
            <person name="Adriaenssens E.M."/>
            <person name="Foster-Nyarko E."/>
            <person name="Jarju S."/>
            <person name="Secka A."/>
            <person name="Antonio M."/>
            <person name="Oren A."/>
            <person name="Chaudhuri R.R."/>
            <person name="La Ragione R."/>
            <person name="Hildebrand F."/>
            <person name="Pallen M.J."/>
        </authorList>
    </citation>
    <scope>NUCLEOTIDE SEQUENCE</scope>
    <source>
        <strain evidence="1">CHK165-2605</strain>
    </source>
</reference>
<comment type="caution">
    <text evidence="1">The sequence shown here is derived from an EMBL/GenBank/DDBJ whole genome shotgun (WGS) entry which is preliminary data.</text>
</comment>
<reference evidence="1" key="2">
    <citation type="submission" date="2021-04" db="EMBL/GenBank/DDBJ databases">
        <authorList>
            <person name="Gilroy R."/>
        </authorList>
    </citation>
    <scope>NUCLEOTIDE SEQUENCE</scope>
    <source>
        <strain evidence="1">CHK165-2605</strain>
    </source>
</reference>
<name>A0A9D2P1P9_9FIRM</name>
<sequence length="100" mass="11486">MEYKAVQNLVTQLMILVQLLSRNTTLEPLVLVAQEAENVYETEYTRDSVDNKITEYLDILFYDNSHISVIADPESYTLEIIPASSQDYAGERLITIKKKN</sequence>
<dbReference type="AlphaFoldDB" id="A0A9D2P1P9"/>
<dbReference type="EMBL" id="DWWI01000052">
    <property type="protein sequence ID" value="HJC42505.1"/>
    <property type="molecule type" value="Genomic_DNA"/>
</dbReference>
<protein>
    <submittedName>
        <fullName evidence="1">Uncharacterized protein</fullName>
    </submittedName>
</protein>
<accession>A0A9D2P1P9</accession>